<organism evidence="2 3">
    <name type="scientific">Aphanothece sacrum FPU1</name>
    <dbReference type="NCBI Taxonomy" id="1920663"/>
    <lineage>
        <taxon>Bacteria</taxon>
        <taxon>Bacillati</taxon>
        <taxon>Cyanobacteriota</taxon>
        <taxon>Cyanophyceae</taxon>
        <taxon>Oscillatoriophycideae</taxon>
        <taxon>Chroococcales</taxon>
        <taxon>Aphanothecaceae</taxon>
        <taxon>Aphanothece</taxon>
    </lineage>
</organism>
<feature type="transmembrane region" description="Helical" evidence="1">
    <location>
        <begin position="20"/>
        <end position="41"/>
    </location>
</feature>
<evidence type="ECO:0000313" key="3">
    <source>
        <dbReference type="Proteomes" id="UP000287247"/>
    </source>
</evidence>
<keyword evidence="1" id="KW-1133">Transmembrane helix</keyword>
<keyword evidence="1" id="KW-0812">Transmembrane</keyword>
<reference evidence="3" key="1">
    <citation type="submission" date="2017-05" db="EMBL/GenBank/DDBJ databases">
        <title>Physiological properties and genetic analysis related to exopolysaccharide production of fresh-water unicellular cyanobacterium Aphanothece sacrum, Suizenji Nori, that has been cultured as a food source in Japan.</title>
        <authorList>
            <person name="Kanesaki Y."/>
            <person name="Yoshikawa S."/>
            <person name="Ohki K."/>
        </authorList>
    </citation>
    <scope>NUCLEOTIDE SEQUENCE [LARGE SCALE GENOMIC DNA]</scope>
    <source>
        <strain evidence="3">FPU1</strain>
    </source>
</reference>
<dbReference type="EMBL" id="BDQK01000001">
    <property type="protein sequence ID" value="GBF78710.1"/>
    <property type="molecule type" value="Genomic_DNA"/>
</dbReference>
<comment type="caution">
    <text evidence="2">The sequence shown here is derived from an EMBL/GenBank/DDBJ whole genome shotgun (WGS) entry which is preliminary data.</text>
</comment>
<dbReference type="RefSeq" id="WP_125061018.1">
    <property type="nucleotide sequence ID" value="NZ_BDQK01000001.1"/>
</dbReference>
<evidence type="ECO:0000256" key="1">
    <source>
        <dbReference type="SAM" id="Phobius"/>
    </source>
</evidence>
<accession>A0A401IBW0</accession>
<feature type="transmembrane region" description="Helical" evidence="1">
    <location>
        <begin position="274"/>
        <end position="293"/>
    </location>
</feature>
<proteinExistence type="predicted"/>
<feature type="transmembrane region" description="Helical" evidence="1">
    <location>
        <begin position="132"/>
        <end position="153"/>
    </location>
</feature>
<dbReference type="Proteomes" id="UP000287247">
    <property type="component" value="Unassembled WGS sequence"/>
</dbReference>
<feature type="transmembrane region" description="Helical" evidence="1">
    <location>
        <begin position="375"/>
        <end position="393"/>
    </location>
</feature>
<feature type="transmembrane region" description="Helical" evidence="1">
    <location>
        <begin position="299"/>
        <end position="317"/>
    </location>
</feature>
<feature type="transmembrane region" description="Helical" evidence="1">
    <location>
        <begin position="207"/>
        <end position="226"/>
    </location>
</feature>
<dbReference type="AlphaFoldDB" id="A0A401IBW0"/>
<evidence type="ECO:0008006" key="4">
    <source>
        <dbReference type="Google" id="ProtNLM"/>
    </source>
</evidence>
<keyword evidence="1" id="KW-0472">Membrane</keyword>
<evidence type="ECO:0000313" key="2">
    <source>
        <dbReference type="EMBL" id="GBF78710.1"/>
    </source>
</evidence>
<name>A0A401IBW0_APHSA</name>
<gene>
    <name evidence="2" type="ORF">AsFPU1_0099</name>
</gene>
<protein>
    <recommendedName>
        <fullName evidence="4">Glycosyltransferase RgtA/B/C/D-like domain-containing protein</fullName>
    </recommendedName>
</protein>
<feature type="transmembrane region" description="Helical" evidence="1">
    <location>
        <begin position="160"/>
        <end position="187"/>
    </location>
</feature>
<dbReference type="OrthoDB" id="8895194at2"/>
<keyword evidence="3" id="KW-1185">Reference proteome</keyword>
<feature type="transmembrane region" description="Helical" evidence="1">
    <location>
        <begin position="93"/>
        <end position="112"/>
    </location>
</feature>
<feature type="transmembrane region" description="Helical" evidence="1">
    <location>
        <begin position="324"/>
        <end position="341"/>
    </location>
</feature>
<sequence length="524" mass="61366">MTLIKPYLHKNIIPQSQTKFNILLISIFAIITLLGILNHAMWRDEINGWLIARDSVSLSQFIQNIQYEGHPILWYFCLWILNQLTSNPIAMQIFHWFIAVGCFSLFILFSPFTKQQKILFIFGYLPLYEYSLISRNYSIGIFCIFLFCTCFFIRHKTYIPLAIILVIMANTNAYCLLLSMALALTLAFEYIFQSYLAYETKANINNIILAIIIFSIGILLSILMLIPPQDSTLQGGASQWILEFDWNRLNQTITRIWRSYILILIPSDSKPFDLVLFAILSLGLFGFCITMLIRKPVVLFFYIIASLQFLLFTYIKFLGSQRHYGHLYIILISSLWLSNYYKSSNLFIKYLNQLPHKLKHIWLNWFRFVNHYKTIFIMIILWLQLIAGGVAFGRDLLTPYSASRATANFIKENNLFTNIIVGSEDFTVSPISGYLNQKIYYPENQKLGSYVLFSDQRKLVEDREILAQISQLITPENPKVLLILNRELQDKRDDLNIAFVAKFKKAFIYNEKYYLYQLYKKSNL</sequence>